<evidence type="ECO:0000256" key="1">
    <source>
        <dbReference type="SAM" id="Coils"/>
    </source>
</evidence>
<evidence type="ECO:0000313" key="2">
    <source>
        <dbReference type="EMBL" id="OLQ05340.1"/>
    </source>
</evidence>
<reference evidence="2 3" key="1">
    <citation type="submission" date="2016-02" db="EMBL/GenBank/DDBJ databases">
        <title>Genome analysis of coral dinoflagellate symbionts highlights evolutionary adaptations to a symbiotic lifestyle.</title>
        <authorList>
            <person name="Aranda M."/>
            <person name="Li Y."/>
            <person name="Liew Y.J."/>
            <person name="Baumgarten S."/>
            <person name="Simakov O."/>
            <person name="Wilson M."/>
            <person name="Piel J."/>
            <person name="Ashoor H."/>
            <person name="Bougouffa S."/>
            <person name="Bajic V.B."/>
            <person name="Ryu T."/>
            <person name="Ravasi T."/>
            <person name="Bayer T."/>
            <person name="Micklem G."/>
            <person name="Kim H."/>
            <person name="Bhak J."/>
            <person name="Lajeunesse T.C."/>
            <person name="Voolstra C.R."/>
        </authorList>
    </citation>
    <scope>NUCLEOTIDE SEQUENCE [LARGE SCALE GENOMIC DNA]</scope>
    <source>
        <strain evidence="2 3">CCMP2467</strain>
    </source>
</reference>
<organism evidence="2 3">
    <name type="scientific">Symbiodinium microadriaticum</name>
    <name type="common">Dinoflagellate</name>
    <name type="synonym">Zooxanthella microadriatica</name>
    <dbReference type="NCBI Taxonomy" id="2951"/>
    <lineage>
        <taxon>Eukaryota</taxon>
        <taxon>Sar</taxon>
        <taxon>Alveolata</taxon>
        <taxon>Dinophyceae</taxon>
        <taxon>Suessiales</taxon>
        <taxon>Symbiodiniaceae</taxon>
        <taxon>Symbiodinium</taxon>
    </lineage>
</organism>
<comment type="caution">
    <text evidence="2">The sequence shown here is derived from an EMBL/GenBank/DDBJ whole genome shotgun (WGS) entry which is preliminary data.</text>
</comment>
<sequence>MRKSTIGRPPAHLFVGVQLQGAGGCSVAPMLTEGNLSATSAQAEIQAVAEEAAELEAQLQAVAESEITALAEEDTPLPAPKKKRKKKIARLGKRITLVALD</sequence>
<dbReference type="PROSITE" id="PS51257">
    <property type="entry name" value="PROKAR_LIPOPROTEIN"/>
    <property type="match status" value="1"/>
</dbReference>
<dbReference type="Proteomes" id="UP000186817">
    <property type="component" value="Unassembled WGS sequence"/>
</dbReference>
<proteinExistence type="predicted"/>
<dbReference type="AlphaFoldDB" id="A0A1Q9ED24"/>
<evidence type="ECO:0000313" key="3">
    <source>
        <dbReference type="Proteomes" id="UP000186817"/>
    </source>
</evidence>
<name>A0A1Q9ED24_SYMMI</name>
<keyword evidence="3" id="KW-1185">Reference proteome</keyword>
<keyword evidence="1" id="KW-0175">Coiled coil</keyword>
<dbReference type="EMBL" id="LSRX01000188">
    <property type="protein sequence ID" value="OLQ05340.1"/>
    <property type="molecule type" value="Genomic_DNA"/>
</dbReference>
<accession>A0A1Q9ED24</accession>
<protein>
    <submittedName>
        <fullName evidence="2">Uncharacterized protein</fullName>
    </submittedName>
</protein>
<dbReference type="OrthoDB" id="10407774at2759"/>
<gene>
    <name evidence="2" type="ORF">AK812_SmicGene11507</name>
</gene>
<feature type="coiled-coil region" evidence="1">
    <location>
        <begin position="38"/>
        <end position="65"/>
    </location>
</feature>